<dbReference type="AlphaFoldDB" id="A0A3M5VLS1"/>
<accession>A0A3M5VLS1</accession>
<evidence type="ECO:0000313" key="2">
    <source>
        <dbReference type="EMBL" id="RMU58638.1"/>
    </source>
</evidence>
<dbReference type="EMBL" id="RBUA01000551">
    <property type="protein sequence ID" value="RMU58638.1"/>
    <property type="molecule type" value="Genomic_DNA"/>
</dbReference>
<protein>
    <submittedName>
        <fullName evidence="2">Uncharacterized protein</fullName>
    </submittedName>
</protein>
<sequence>MLTIQRQSECFAASLPRDLICIEKRTMTVTYTLINKCAPGMCPINYGRKLVKNAADILYSIGVDNRKDVRAELDDLQNTIRMLLDSIEQMEIADEQAAGDVDD</sequence>
<organism evidence="2 3">
    <name type="scientific">Pseudomonas syringae pv. avii</name>
    <dbReference type="NCBI Taxonomy" id="663959"/>
    <lineage>
        <taxon>Bacteria</taxon>
        <taxon>Pseudomonadati</taxon>
        <taxon>Pseudomonadota</taxon>
        <taxon>Gammaproteobacteria</taxon>
        <taxon>Pseudomonadales</taxon>
        <taxon>Pseudomonadaceae</taxon>
        <taxon>Pseudomonas</taxon>
        <taxon>Pseudomonas syringae</taxon>
    </lineage>
</organism>
<evidence type="ECO:0000256" key="1">
    <source>
        <dbReference type="SAM" id="Coils"/>
    </source>
</evidence>
<name>A0A3M5VLS1_PSESX</name>
<reference evidence="2 3" key="1">
    <citation type="submission" date="2018-08" db="EMBL/GenBank/DDBJ databases">
        <title>Recombination of ecologically and evolutionarily significant loci maintains genetic cohesion in the Pseudomonas syringae species complex.</title>
        <authorList>
            <person name="Dillon M."/>
            <person name="Thakur S."/>
            <person name="Almeida R.N.D."/>
            <person name="Weir B.S."/>
            <person name="Guttman D.S."/>
        </authorList>
    </citation>
    <scope>NUCLEOTIDE SEQUENCE [LARGE SCALE GENOMIC DNA]</scope>
    <source>
        <strain evidence="2 3">ICMP 14479</strain>
    </source>
</reference>
<keyword evidence="1" id="KW-0175">Coiled coil</keyword>
<gene>
    <name evidence="2" type="ORF">ALP29_201283</name>
</gene>
<proteinExistence type="predicted"/>
<feature type="coiled-coil region" evidence="1">
    <location>
        <begin position="66"/>
        <end position="93"/>
    </location>
</feature>
<comment type="caution">
    <text evidence="2">The sequence shown here is derived from an EMBL/GenBank/DDBJ whole genome shotgun (WGS) entry which is preliminary data.</text>
</comment>
<evidence type="ECO:0000313" key="3">
    <source>
        <dbReference type="Proteomes" id="UP000280395"/>
    </source>
</evidence>
<dbReference type="Proteomes" id="UP000280395">
    <property type="component" value="Unassembled WGS sequence"/>
</dbReference>